<evidence type="ECO:0000256" key="1">
    <source>
        <dbReference type="SAM" id="Phobius"/>
    </source>
</evidence>
<feature type="transmembrane region" description="Helical" evidence="1">
    <location>
        <begin position="16"/>
        <end position="35"/>
    </location>
</feature>
<dbReference type="AlphaFoldDB" id="A0AAX1NEI1"/>
<keyword evidence="1" id="KW-0472">Membrane</keyword>
<dbReference type="Proteomes" id="UP000678679">
    <property type="component" value="Chromosome 2"/>
</dbReference>
<gene>
    <name evidence="2" type="ORF">KMW28_22135</name>
</gene>
<dbReference type="EMBL" id="CP076133">
    <property type="protein sequence ID" value="QWG05126.1"/>
    <property type="molecule type" value="Genomic_DNA"/>
</dbReference>
<accession>A0AAX1NEI1</accession>
<reference evidence="2 3" key="1">
    <citation type="submission" date="2021-05" db="EMBL/GenBank/DDBJ databases">
        <title>Comparative genomic studies on the polysaccharide-degrading batcterial strains of the Flammeovirga genus.</title>
        <authorList>
            <person name="Zewei F."/>
            <person name="Zheng Z."/>
            <person name="Yu L."/>
            <person name="Ruyue G."/>
            <person name="Yanhong M."/>
            <person name="Yuanyuan C."/>
            <person name="Jingyan G."/>
            <person name="Wenjun H."/>
        </authorList>
    </citation>
    <scope>NUCLEOTIDE SEQUENCE [LARGE SCALE GENOMIC DNA]</scope>
    <source>
        <strain evidence="2 3">NBRC:100898</strain>
    </source>
</reference>
<keyword evidence="1" id="KW-0812">Transmembrane</keyword>
<proteinExistence type="predicted"/>
<organism evidence="2 3">
    <name type="scientific">Flammeovirga yaeyamensis</name>
    <dbReference type="NCBI Taxonomy" id="367791"/>
    <lineage>
        <taxon>Bacteria</taxon>
        <taxon>Pseudomonadati</taxon>
        <taxon>Bacteroidota</taxon>
        <taxon>Cytophagia</taxon>
        <taxon>Cytophagales</taxon>
        <taxon>Flammeovirgaceae</taxon>
        <taxon>Flammeovirga</taxon>
    </lineage>
</organism>
<keyword evidence="1" id="KW-1133">Transmembrane helix</keyword>
<keyword evidence="3" id="KW-1185">Reference proteome</keyword>
<protein>
    <submittedName>
        <fullName evidence="2">Uncharacterized protein</fullName>
    </submittedName>
</protein>
<dbReference type="KEGG" id="fya:KMW28_22135"/>
<evidence type="ECO:0000313" key="2">
    <source>
        <dbReference type="EMBL" id="QWG05126.1"/>
    </source>
</evidence>
<name>A0AAX1NEI1_9BACT</name>
<dbReference type="RefSeq" id="WP_169662197.1">
    <property type="nucleotide sequence ID" value="NZ_CP076133.1"/>
</dbReference>
<evidence type="ECO:0000313" key="3">
    <source>
        <dbReference type="Proteomes" id="UP000678679"/>
    </source>
</evidence>
<sequence>MLLLQGLNPIQENNPMHWVIILLLIILMVVFKVWINKRRKQEVEIVKESTNSNDLIEFQALSEIEKVSFIINKDVDSIPSDKLEPIKKEISKYAIYWDNLNQMQETQDKYGRLAPALLNEHKEKAKLQMESIKLNLQNLLKTIT</sequence>